<dbReference type="Proteomes" id="UP000334820">
    <property type="component" value="Unassembled WGS sequence"/>
</dbReference>
<keyword evidence="6 7" id="KW-0472">Membrane</keyword>
<feature type="transmembrane region" description="Helical" evidence="7">
    <location>
        <begin position="184"/>
        <end position="202"/>
    </location>
</feature>
<dbReference type="GO" id="GO:0055085">
    <property type="term" value="P:transmembrane transport"/>
    <property type="evidence" value="ECO:0007669"/>
    <property type="project" value="InterPro"/>
</dbReference>
<proteinExistence type="inferred from homology"/>
<evidence type="ECO:0000256" key="4">
    <source>
        <dbReference type="ARBA" id="ARBA00022692"/>
    </source>
</evidence>
<comment type="similarity">
    <text evidence="7">Belongs to the binding-protein-dependent transport system permease family.</text>
</comment>
<feature type="transmembrane region" description="Helical" evidence="7">
    <location>
        <begin position="109"/>
        <end position="132"/>
    </location>
</feature>
<dbReference type="Gene3D" id="1.10.3720.10">
    <property type="entry name" value="MetI-like"/>
    <property type="match status" value="1"/>
</dbReference>
<evidence type="ECO:0000256" key="7">
    <source>
        <dbReference type="RuleBase" id="RU363032"/>
    </source>
</evidence>
<reference evidence="9 10" key="1">
    <citation type="journal article" date="2019" name="Int. J. Syst. Evol. Microbiol.">
        <title>Thermogemmatispora aurantia sp. nov. and Thermogemmatispora argillosa sp. nov., within the class Ktedonobacteria, and emended description of the genus Thermogemmatispora.</title>
        <authorList>
            <person name="Zheng Y."/>
            <person name="Wang C.M."/>
            <person name="Sakai Y."/>
            <person name="Abe K."/>
            <person name="Yokota A."/>
            <person name="Yabe S."/>
        </authorList>
    </citation>
    <scope>NUCLEOTIDE SEQUENCE [LARGE SCALE GENOMIC DNA]</scope>
    <source>
        <strain evidence="9 10">A1-2</strain>
    </source>
</reference>
<accession>A0A5J4K9D5</accession>
<protein>
    <submittedName>
        <fullName evidence="9">Sugar ABC transporter permease</fullName>
    </submittedName>
</protein>
<keyword evidence="10" id="KW-1185">Reference proteome</keyword>
<feature type="transmembrane region" description="Helical" evidence="7">
    <location>
        <begin position="47"/>
        <end position="73"/>
    </location>
</feature>
<evidence type="ECO:0000256" key="5">
    <source>
        <dbReference type="ARBA" id="ARBA00022989"/>
    </source>
</evidence>
<feature type="domain" description="ABC transmembrane type-1" evidence="8">
    <location>
        <begin position="106"/>
        <end position="320"/>
    </location>
</feature>
<dbReference type="InterPro" id="IPR000515">
    <property type="entry name" value="MetI-like"/>
</dbReference>
<feature type="transmembrane region" description="Helical" evidence="7">
    <location>
        <begin position="301"/>
        <end position="325"/>
    </location>
</feature>
<evidence type="ECO:0000313" key="9">
    <source>
        <dbReference type="EMBL" id="GER83692.1"/>
    </source>
</evidence>
<dbReference type="AlphaFoldDB" id="A0A5J4K9D5"/>
<keyword evidence="2 7" id="KW-0813">Transport</keyword>
<evidence type="ECO:0000259" key="8">
    <source>
        <dbReference type="PROSITE" id="PS50928"/>
    </source>
</evidence>
<dbReference type="GO" id="GO:0005886">
    <property type="term" value="C:plasma membrane"/>
    <property type="evidence" value="ECO:0007669"/>
    <property type="project" value="UniProtKB-SubCell"/>
</dbReference>
<dbReference type="PANTHER" id="PTHR30193:SF41">
    <property type="entry name" value="DIACETYLCHITOBIOSE UPTAKE SYSTEM PERMEASE PROTEIN NGCF"/>
    <property type="match status" value="1"/>
</dbReference>
<name>A0A5J4K9D5_9CHLR</name>
<evidence type="ECO:0000256" key="6">
    <source>
        <dbReference type="ARBA" id="ARBA00023136"/>
    </source>
</evidence>
<gene>
    <name evidence="9" type="ORF">KTAU_23290</name>
</gene>
<dbReference type="EMBL" id="BKZV01000003">
    <property type="protein sequence ID" value="GER83692.1"/>
    <property type="molecule type" value="Genomic_DNA"/>
</dbReference>
<keyword evidence="5 7" id="KW-1133">Transmembrane helix</keyword>
<dbReference type="CDD" id="cd06261">
    <property type="entry name" value="TM_PBP2"/>
    <property type="match status" value="1"/>
</dbReference>
<dbReference type="InterPro" id="IPR051393">
    <property type="entry name" value="ABC_transporter_permease"/>
</dbReference>
<dbReference type="InterPro" id="IPR035906">
    <property type="entry name" value="MetI-like_sf"/>
</dbReference>
<comment type="subcellular location">
    <subcellularLocation>
        <location evidence="1 7">Cell membrane</location>
        <topology evidence="1 7">Multi-pass membrane protein</topology>
    </subcellularLocation>
</comment>
<keyword evidence="4 7" id="KW-0812">Transmembrane</keyword>
<evidence type="ECO:0000256" key="3">
    <source>
        <dbReference type="ARBA" id="ARBA00022475"/>
    </source>
</evidence>
<organism evidence="9 10">
    <name type="scientific">Thermogemmatispora aurantia</name>
    <dbReference type="NCBI Taxonomy" id="2045279"/>
    <lineage>
        <taxon>Bacteria</taxon>
        <taxon>Bacillati</taxon>
        <taxon>Chloroflexota</taxon>
        <taxon>Ktedonobacteria</taxon>
        <taxon>Thermogemmatisporales</taxon>
        <taxon>Thermogemmatisporaceae</taxon>
        <taxon>Thermogemmatispora</taxon>
    </lineage>
</organism>
<comment type="caution">
    <text evidence="9">The sequence shown here is derived from an EMBL/GenBank/DDBJ whole genome shotgun (WGS) entry which is preliminary data.</text>
</comment>
<feature type="transmembrane region" description="Helical" evidence="7">
    <location>
        <begin position="144"/>
        <end position="164"/>
    </location>
</feature>
<sequence length="330" mass="37284">MIPSRHMAKHSQTEAIQQAIEVQELAPPASGLPSALRRWRRWRQRAVIPYLFLLPFLLLFSFFILVPLLYALWTSFFVERLIGGTTFVGLQNYQEVLHDGNFWEGVRNVLLLLFTQVPLMLGLALVLALLLDSQIVRLKTIFRLGYFLPYAIPSVIGALLWGYLYSAHIGPFAQLAELLHWPPPPFLTAAGLLPSIANILTWQWTGYNMVILYAALQAIPPELYDAARVDGASGWEIAQRIKIPLIAPAIVLTVVFSIIGTLQLFNEPQIMTAIVPNLIQDHYTPNLYAYNLAFTNQQYNYAAAVSFGLGAVVFVFSYVFMLVTYRRGQR</sequence>
<feature type="transmembrane region" description="Helical" evidence="7">
    <location>
        <begin position="245"/>
        <end position="265"/>
    </location>
</feature>
<dbReference type="Pfam" id="PF00528">
    <property type="entry name" value="BPD_transp_1"/>
    <property type="match status" value="1"/>
</dbReference>
<keyword evidence="3" id="KW-1003">Cell membrane</keyword>
<dbReference type="PANTHER" id="PTHR30193">
    <property type="entry name" value="ABC TRANSPORTER PERMEASE PROTEIN"/>
    <property type="match status" value="1"/>
</dbReference>
<dbReference type="SUPFAM" id="SSF161098">
    <property type="entry name" value="MetI-like"/>
    <property type="match status" value="1"/>
</dbReference>
<dbReference type="PROSITE" id="PS50928">
    <property type="entry name" value="ABC_TM1"/>
    <property type="match status" value="1"/>
</dbReference>
<evidence type="ECO:0000256" key="2">
    <source>
        <dbReference type="ARBA" id="ARBA00022448"/>
    </source>
</evidence>
<evidence type="ECO:0000256" key="1">
    <source>
        <dbReference type="ARBA" id="ARBA00004651"/>
    </source>
</evidence>
<evidence type="ECO:0000313" key="10">
    <source>
        <dbReference type="Proteomes" id="UP000334820"/>
    </source>
</evidence>